<dbReference type="AlphaFoldDB" id="A0A9P8TIN7"/>
<keyword evidence="2" id="KW-1185">Reference proteome</keyword>
<evidence type="ECO:0000313" key="1">
    <source>
        <dbReference type="EMBL" id="KAH3680988.1"/>
    </source>
</evidence>
<name>A0A9P8TIN7_WICPI</name>
<sequence>MEVDTVDKTQEDSDEHRWVDRIIPALKPPGKVGYEMANSPPPITVKTIKVQVMMLAKVKPAGPAIDKAIPVPTKSPVPNPLPKAMNLEATVEIFLLFGLPDSGSIASSGSPSTMIFRRYECIVFPQYVTKKLGLTTLSSCPLLTESLSAGALTWVATTLVE</sequence>
<comment type="caution">
    <text evidence="1">The sequence shown here is derived from an EMBL/GenBank/DDBJ whole genome shotgun (WGS) entry which is preliminary data.</text>
</comment>
<accession>A0A9P8TIN7</accession>
<evidence type="ECO:0000313" key="2">
    <source>
        <dbReference type="Proteomes" id="UP000774326"/>
    </source>
</evidence>
<reference evidence="1" key="1">
    <citation type="journal article" date="2021" name="Open Biol.">
        <title>Shared evolutionary footprints suggest mitochondrial oxidative damage underlies multiple complex I losses in fungi.</title>
        <authorList>
            <person name="Schikora-Tamarit M.A."/>
            <person name="Marcet-Houben M."/>
            <person name="Nosek J."/>
            <person name="Gabaldon T."/>
        </authorList>
    </citation>
    <scope>NUCLEOTIDE SEQUENCE</scope>
    <source>
        <strain evidence="1">CBS2887</strain>
    </source>
</reference>
<dbReference type="Proteomes" id="UP000774326">
    <property type="component" value="Unassembled WGS sequence"/>
</dbReference>
<protein>
    <submittedName>
        <fullName evidence="1">Uncharacterized protein</fullName>
    </submittedName>
</protein>
<gene>
    <name evidence="1" type="ORF">WICPIJ_008038</name>
</gene>
<dbReference type="EMBL" id="JAEUBG010004638">
    <property type="protein sequence ID" value="KAH3680988.1"/>
    <property type="molecule type" value="Genomic_DNA"/>
</dbReference>
<proteinExistence type="predicted"/>
<reference evidence="1" key="2">
    <citation type="submission" date="2021-01" db="EMBL/GenBank/DDBJ databases">
        <authorList>
            <person name="Schikora-Tamarit M.A."/>
        </authorList>
    </citation>
    <scope>NUCLEOTIDE SEQUENCE</scope>
    <source>
        <strain evidence="1">CBS2887</strain>
    </source>
</reference>
<organism evidence="1 2">
    <name type="scientific">Wickerhamomyces pijperi</name>
    <name type="common">Yeast</name>
    <name type="synonym">Pichia pijperi</name>
    <dbReference type="NCBI Taxonomy" id="599730"/>
    <lineage>
        <taxon>Eukaryota</taxon>
        <taxon>Fungi</taxon>
        <taxon>Dikarya</taxon>
        <taxon>Ascomycota</taxon>
        <taxon>Saccharomycotina</taxon>
        <taxon>Saccharomycetes</taxon>
        <taxon>Phaffomycetales</taxon>
        <taxon>Wickerhamomycetaceae</taxon>
        <taxon>Wickerhamomyces</taxon>
    </lineage>
</organism>